<dbReference type="GO" id="GO:0016020">
    <property type="term" value="C:membrane"/>
    <property type="evidence" value="ECO:0007669"/>
    <property type="project" value="InterPro"/>
</dbReference>
<dbReference type="EMBL" id="JAFGDB010000015">
    <property type="protein sequence ID" value="MBN2067006.1"/>
    <property type="molecule type" value="Genomic_DNA"/>
</dbReference>
<dbReference type="Gene3D" id="3.90.70.10">
    <property type="entry name" value="Cysteine proteinases"/>
    <property type="match status" value="1"/>
</dbReference>
<evidence type="ECO:0000259" key="1">
    <source>
        <dbReference type="PROSITE" id="PS50990"/>
    </source>
</evidence>
<dbReference type="Pfam" id="PF03412">
    <property type="entry name" value="Peptidase_C39"/>
    <property type="match status" value="1"/>
</dbReference>
<evidence type="ECO:0000313" key="3">
    <source>
        <dbReference type="Proteomes" id="UP000809243"/>
    </source>
</evidence>
<proteinExistence type="predicted"/>
<sequence>MKRTRQIDTPKIKQDRKLDCGIAALRMVSRYFGKDISAKEIIKKVGGIKKFGVRAIELADFAKNIGFKVECYSFNKKLARGKAKIKPPEKADILKFLNKKIPVIIAVRSWILYNKRPSKMGHFIVITDHKDGKFSYNDPKDGKKHQINEEKLMFAWHAHIEDSSAYLLAIKAKKRKK</sequence>
<dbReference type="GO" id="GO:0008233">
    <property type="term" value="F:peptidase activity"/>
    <property type="evidence" value="ECO:0007669"/>
    <property type="project" value="InterPro"/>
</dbReference>
<dbReference type="PROSITE" id="PS50990">
    <property type="entry name" value="PEPTIDASE_C39"/>
    <property type="match status" value="1"/>
</dbReference>
<dbReference type="AlphaFoldDB" id="A0A939C4A3"/>
<organism evidence="2 3">
    <name type="scientific">Candidatus Iainarchaeum sp</name>
    <dbReference type="NCBI Taxonomy" id="3101447"/>
    <lineage>
        <taxon>Archaea</taxon>
        <taxon>Candidatus Iainarchaeota</taxon>
        <taxon>Candidatus Iainarchaeia</taxon>
        <taxon>Candidatus Iainarchaeales</taxon>
        <taxon>Candidatus Iainarchaeaceae</taxon>
        <taxon>Candidatus Iainarchaeum</taxon>
    </lineage>
</organism>
<reference evidence="2" key="1">
    <citation type="submission" date="2021-01" db="EMBL/GenBank/DDBJ databases">
        <title>Active Sulfur Cycling in an Early Earth Analoge.</title>
        <authorList>
            <person name="Hahn C.R."/>
            <person name="Youssef N.H."/>
            <person name="Elshahed M."/>
        </authorList>
    </citation>
    <scope>NUCLEOTIDE SEQUENCE</scope>
    <source>
        <strain evidence="2">Zod_Metabat.1151</strain>
    </source>
</reference>
<protein>
    <submittedName>
        <fullName evidence="2">C39 family peptidase</fullName>
    </submittedName>
</protein>
<evidence type="ECO:0000313" key="2">
    <source>
        <dbReference type="EMBL" id="MBN2067006.1"/>
    </source>
</evidence>
<accession>A0A939C4A3</accession>
<dbReference type="Proteomes" id="UP000809243">
    <property type="component" value="Unassembled WGS sequence"/>
</dbReference>
<dbReference type="GO" id="GO:0005524">
    <property type="term" value="F:ATP binding"/>
    <property type="evidence" value="ECO:0007669"/>
    <property type="project" value="InterPro"/>
</dbReference>
<gene>
    <name evidence="2" type="ORF">JW744_00905</name>
</gene>
<comment type="caution">
    <text evidence="2">The sequence shown here is derived from an EMBL/GenBank/DDBJ whole genome shotgun (WGS) entry which is preliminary data.</text>
</comment>
<dbReference type="GO" id="GO:0006508">
    <property type="term" value="P:proteolysis"/>
    <property type="evidence" value="ECO:0007669"/>
    <property type="project" value="InterPro"/>
</dbReference>
<feature type="domain" description="Peptidase C39" evidence="1">
    <location>
        <begin position="14"/>
        <end position="163"/>
    </location>
</feature>
<name>A0A939C4A3_9ARCH</name>
<dbReference type="InterPro" id="IPR005074">
    <property type="entry name" value="Peptidase_C39"/>
</dbReference>